<organism evidence="2 3">
    <name type="scientific">Nitzschia inconspicua</name>
    <dbReference type="NCBI Taxonomy" id="303405"/>
    <lineage>
        <taxon>Eukaryota</taxon>
        <taxon>Sar</taxon>
        <taxon>Stramenopiles</taxon>
        <taxon>Ochrophyta</taxon>
        <taxon>Bacillariophyta</taxon>
        <taxon>Bacillariophyceae</taxon>
        <taxon>Bacillariophycidae</taxon>
        <taxon>Bacillariales</taxon>
        <taxon>Bacillariaceae</taxon>
        <taxon>Nitzschia</taxon>
    </lineage>
</organism>
<accession>A0A9K3M6H6</accession>
<keyword evidence="3" id="KW-1185">Reference proteome</keyword>
<name>A0A9K3M6H6_9STRA</name>
<dbReference type="GO" id="GO:0005542">
    <property type="term" value="F:folic acid binding"/>
    <property type="evidence" value="ECO:0007669"/>
    <property type="project" value="InterPro"/>
</dbReference>
<sequence>MIPFLRQTTNLVQPTMNVACNVYISAGTPHIYGDTLLHLLGTTQEYCREIQFNHDHGQIRSSNGEHSSNANDRTPTAGAAVAVVHAFCDGPYDRSSFHLAGSPHLVANAVSTLVTRTVECLEEKYLTTTQEHVEQEVGFTPHPTVGLIDHVSVLPMQEDNLEDGSYQHVNGEVAKTIGATMQGMGIEVFYYGYAHPDEMSLATVRRDKTSFFSQSDNRTFLERRLGQATVGAPTHFTENFNIRLKSNTPKHIAQSLTRHIRERGGMGLPFVEALTLPYSNQRYEVACNLLHPTVTSAQDIIDRIQSWEYKDGDYIERSYRVGTTAEMCQKALEMTQTEDGEQQHNQHVLERFQGYLYQPT</sequence>
<dbReference type="InterPro" id="IPR051623">
    <property type="entry name" value="FTCD"/>
</dbReference>
<dbReference type="PANTHER" id="PTHR12234">
    <property type="entry name" value="FORMIMINOTRANSFERASE-CYCLODEAMINASE"/>
    <property type="match status" value="1"/>
</dbReference>
<protein>
    <submittedName>
        <fullName evidence="2">Formiminotransferase</fullName>
    </submittedName>
</protein>
<comment type="caution">
    <text evidence="2">The sequence shown here is derived from an EMBL/GenBank/DDBJ whole genome shotgun (WGS) entry which is preliminary data.</text>
</comment>
<dbReference type="Pfam" id="PF07837">
    <property type="entry name" value="FTCD_N"/>
    <property type="match status" value="1"/>
</dbReference>
<gene>
    <name evidence="2" type="ORF">IV203_014058</name>
</gene>
<dbReference type="SMART" id="SM01222">
    <property type="entry name" value="FTCD_N"/>
    <property type="match status" value="1"/>
</dbReference>
<reference evidence="2" key="2">
    <citation type="submission" date="2021-04" db="EMBL/GenBank/DDBJ databases">
        <authorList>
            <person name="Podell S."/>
        </authorList>
    </citation>
    <scope>NUCLEOTIDE SEQUENCE</scope>
    <source>
        <strain evidence="2">Hildebrandi</strain>
    </source>
</reference>
<dbReference type="Proteomes" id="UP000693970">
    <property type="component" value="Unassembled WGS sequence"/>
</dbReference>
<dbReference type="GO" id="GO:0016740">
    <property type="term" value="F:transferase activity"/>
    <property type="evidence" value="ECO:0007669"/>
    <property type="project" value="InterPro"/>
</dbReference>
<proteinExistence type="predicted"/>
<dbReference type="OrthoDB" id="48036at2759"/>
<evidence type="ECO:0000313" key="3">
    <source>
        <dbReference type="Proteomes" id="UP000693970"/>
    </source>
</evidence>
<dbReference type="PANTHER" id="PTHR12234:SF1">
    <property type="entry name" value="FORMIMINOTRANSFERASE N-TERMINAL SUBDOMAIN-CONTAINING PROTEIN"/>
    <property type="match status" value="1"/>
</dbReference>
<dbReference type="AlphaFoldDB" id="A0A9K3M6H6"/>
<dbReference type="InterPro" id="IPR012886">
    <property type="entry name" value="Formiminotransferase_N"/>
</dbReference>
<evidence type="ECO:0000259" key="1">
    <source>
        <dbReference type="SMART" id="SM01222"/>
    </source>
</evidence>
<evidence type="ECO:0000313" key="2">
    <source>
        <dbReference type="EMBL" id="KAG7374963.1"/>
    </source>
</evidence>
<feature type="domain" description="Formiminotransferase N-terminal subdomain" evidence="1">
    <location>
        <begin position="68"/>
        <end position="234"/>
    </location>
</feature>
<dbReference type="EMBL" id="JAGRRH010000001">
    <property type="protein sequence ID" value="KAG7374963.1"/>
    <property type="molecule type" value="Genomic_DNA"/>
</dbReference>
<reference evidence="2" key="1">
    <citation type="journal article" date="2021" name="Sci. Rep.">
        <title>Diploid genomic architecture of Nitzschia inconspicua, an elite biomass production diatom.</title>
        <authorList>
            <person name="Oliver A."/>
            <person name="Podell S."/>
            <person name="Pinowska A."/>
            <person name="Traller J.C."/>
            <person name="Smith S.R."/>
            <person name="McClure R."/>
            <person name="Beliaev A."/>
            <person name="Bohutskyi P."/>
            <person name="Hill E.A."/>
            <person name="Rabines A."/>
            <person name="Zheng H."/>
            <person name="Allen L.Z."/>
            <person name="Kuo A."/>
            <person name="Grigoriev I.V."/>
            <person name="Allen A.E."/>
            <person name="Hazlebeck D."/>
            <person name="Allen E.E."/>
        </authorList>
    </citation>
    <scope>NUCLEOTIDE SEQUENCE</scope>
    <source>
        <strain evidence="2">Hildebrandi</strain>
    </source>
</reference>